<protein>
    <recommendedName>
        <fullName evidence="3">Adhesin</fullName>
    </recommendedName>
</protein>
<dbReference type="RefSeq" id="WP_144333037.1">
    <property type="nucleotide sequence ID" value="NZ_VLPL01000004.1"/>
</dbReference>
<name>A0A556MYL1_9FLAO</name>
<sequence>MAIRNRNTLIEGFSKGQRPTADDFKNLIDSTVNILDDGFSKDAQSGIKLAPISEQEGTVMTFLQNMTDDVGGKWEFAILNNDMKISHVNDTGKGQSILLKQNGEIEIGKEGSDVTIKGTLHAEQRSGRTVTKKITANGKWQDLTDYLEGIHALEVICVMGKRHTGKHAVLIAHATHCFGAKPRIRKVRSHFGIFGNKLLIRWVKSKNDRACKLQVRTRFMLGNEISIRGSITSLWDNPLLENL</sequence>
<evidence type="ECO:0008006" key="3">
    <source>
        <dbReference type="Google" id="ProtNLM"/>
    </source>
</evidence>
<reference evidence="1 2" key="1">
    <citation type="submission" date="2019-07" db="EMBL/GenBank/DDBJ databases">
        <authorList>
            <person name="Huq M.A."/>
        </authorList>
    </citation>
    <scope>NUCLEOTIDE SEQUENCE [LARGE SCALE GENOMIC DNA]</scope>
    <source>
        <strain evidence="1 2">MAH-3</strain>
    </source>
</reference>
<dbReference type="Proteomes" id="UP000316008">
    <property type="component" value="Unassembled WGS sequence"/>
</dbReference>
<dbReference type="OrthoDB" id="9793307at2"/>
<comment type="caution">
    <text evidence="1">The sequence shown here is derived from an EMBL/GenBank/DDBJ whole genome shotgun (WGS) entry which is preliminary data.</text>
</comment>
<evidence type="ECO:0000313" key="2">
    <source>
        <dbReference type="Proteomes" id="UP000316008"/>
    </source>
</evidence>
<dbReference type="EMBL" id="VLPL01000004">
    <property type="protein sequence ID" value="TSJ44923.1"/>
    <property type="molecule type" value="Genomic_DNA"/>
</dbReference>
<keyword evidence="2" id="KW-1185">Reference proteome</keyword>
<evidence type="ECO:0000313" key="1">
    <source>
        <dbReference type="EMBL" id="TSJ44923.1"/>
    </source>
</evidence>
<proteinExistence type="predicted"/>
<accession>A0A556MYL1</accession>
<organism evidence="1 2">
    <name type="scientific">Fluviicola chungangensis</name>
    <dbReference type="NCBI Taxonomy" id="2597671"/>
    <lineage>
        <taxon>Bacteria</taxon>
        <taxon>Pseudomonadati</taxon>
        <taxon>Bacteroidota</taxon>
        <taxon>Flavobacteriia</taxon>
        <taxon>Flavobacteriales</taxon>
        <taxon>Crocinitomicaceae</taxon>
        <taxon>Fluviicola</taxon>
    </lineage>
</organism>
<gene>
    <name evidence="1" type="ORF">FO442_10015</name>
</gene>
<dbReference type="AlphaFoldDB" id="A0A556MYL1"/>